<proteinExistence type="predicted"/>
<reference evidence="6 7" key="1">
    <citation type="journal article" date="2023" name="bioRxiv">
        <title>High-quality genome assemblies of four members of thePodospora anserinaspecies complex.</title>
        <authorList>
            <person name="Ament-Velasquez S.L."/>
            <person name="Vogan A.A."/>
            <person name="Wallerman O."/>
            <person name="Hartmann F."/>
            <person name="Gautier V."/>
            <person name="Silar P."/>
            <person name="Giraud T."/>
            <person name="Johannesson H."/>
        </authorList>
    </citation>
    <scope>NUCLEOTIDE SEQUENCE [LARGE SCALE GENOMIC DNA]</scope>
    <source>
        <strain evidence="6 7">CBS 415.72m</strain>
    </source>
</reference>
<dbReference type="SMART" id="SM00066">
    <property type="entry name" value="GAL4"/>
    <property type="match status" value="1"/>
</dbReference>
<dbReference type="InterPro" id="IPR050987">
    <property type="entry name" value="AtrR-like"/>
</dbReference>
<dbReference type="GeneID" id="87912707"/>
<name>A0ABR0G5S4_9PEZI</name>
<evidence type="ECO:0000256" key="1">
    <source>
        <dbReference type="ARBA" id="ARBA00022723"/>
    </source>
</evidence>
<dbReference type="Pfam" id="PF00172">
    <property type="entry name" value="Zn_clus"/>
    <property type="match status" value="1"/>
</dbReference>
<evidence type="ECO:0000313" key="6">
    <source>
        <dbReference type="EMBL" id="KAK4651092.1"/>
    </source>
</evidence>
<dbReference type="Pfam" id="PF04082">
    <property type="entry name" value="Fungal_trans"/>
    <property type="match status" value="1"/>
</dbReference>
<keyword evidence="7" id="KW-1185">Reference proteome</keyword>
<dbReference type="InterPro" id="IPR001138">
    <property type="entry name" value="Zn2Cys6_DnaBD"/>
</dbReference>
<feature type="region of interest" description="Disordered" evidence="3">
    <location>
        <begin position="721"/>
        <end position="742"/>
    </location>
</feature>
<keyword evidence="4" id="KW-0472">Membrane</keyword>
<feature type="compositionally biased region" description="Polar residues" evidence="3">
    <location>
        <begin position="183"/>
        <end position="192"/>
    </location>
</feature>
<keyword evidence="4" id="KW-1133">Transmembrane helix</keyword>
<feature type="region of interest" description="Disordered" evidence="3">
    <location>
        <begin position="142"/>
        <end position="192"/>
    </location>
</feature>
<dbReference type="CDD" id="cd12148">
    <property type="entry name" value="fungal_TF_MHR"/>
    <property type="match status" value="1"/>
</dbReference>
<gene>
    <name evidence="6" type="ORF">QC762_611210</name>
</gene>
<dbReference type="SMART" id="SM00906">
    <property type="entry name" value="Fungal_trans"/>
    <property type="match status" value="1"/>
</dbReference>
<evidence type="ECO:0000256" key="2">
    <source>
        <dbReference type="ARBA" id="ARBA00023242"/>
    </source>
</evidence>
<dbReference type="EMBL" id="JAFFHA010000008">
    <property type="protein sequence ID" value="KAK4651092.1"/>
    <property type="molecule type" value="Genomic_DNA"/>
</dbReference>
<evidence type="ECO:0000313" key="7">
    <source>
        <dbReference type="Proteomes" id="UP001323405"/>
    </source>
</evidence>
<accession>A0ABR0G5S4</accession>
<protein>
    <recommendedName>
        <fullName evidence="5">Zn(2)-C6 fungal-type domain-containing protein</fullName>
    </recommendedName>
</protein>
<feature type="compositionally biased region" description="Basic and acidic residues" evidence="3">
    <location>
        <begin position="732"/>
        <end position="742"/>
    </location>
</feature>
<dbReference type="PROSITE" id="PS50048">
    <property type="entry name" value="ZN2_CY6_FUNGAL_2"/>
    <property type="match status" value="1"/>
</dbReference>
<feature type="compositionally biased region" description="Low complexity" evidence="3">
    <location>
        <begin position="163"/>
        <end position="176"/>
    </location>
</feature>
<evidence type="ECO:0000259" key="5">
    <source>
        <dbReference type="PROSITE" id="PS50048"/>
    </source>
</evidence>
<dbReference type="Proteomes" id="UP001323405">
    <property type="component" value="Unassembled WGS sequence"/>
</dbReference>
<dbReference type="CDD" id="cd00067">
    <property type="entry name" value="GAL4"/>
    <property type="match status" value="1"/>
</dbReference>
<dbReference type="Gene3D" id="4.10.240.10">
    <property type="entry name" value="Zn(2)-C6 fungal-type DNA-binding domain"/>
    <property type="match status" value="1"/>
</dbReference>
<feature type="domain" description="Zn(2)-C6 fungal-type" evidence="5">
    <location>
        <begin position="54"/>
        <end position="83"/>
    </location>
</feature>
<keyword evidence="1" id="KW-0479">Metal-binding</keyword>
<dbReference type="InterPro" id="IPR036864">
    <property type="entry name" value="Zn2-C6_fun-type_DNA-bd_sf"/>
</dbReference>
<sequence>MLHAPSPMLTAKHPTASNIASPLSLYVHRAATLIAMNRATASPPTEAASVVPRACNACRARKIGCNRESPCAHCVRAKIECIYNEIRPREKRARILLSHQYEQKIDHLDSRLDEILDLLRQLKTQQRTTGRPIPEIQLRAPSPANVTAPRTQPAALSIPVTPSPAATSPDSSTATTHVRSSHAHANTTLPMVEGNSSLTAQTEFASEFLKTAVHDRDSQPEMRERLDALRVLVEAMKKQPAADEMRYPHAAPVKTLSLKDCKLPPIQIVVEVLRMTQSFKVMCLAWVYELIPLTGFLEAYVREDNDLITLINVNVGLHFLFWACAQVDQEKKDEYLGYAQTCGSTTETALAHLPLHLPANDDTISALLSGSFYAVEISKPSLAWILTSKASELCQTLGYHRANDDYVLFKSGGAANDIDRYKRHLLFWSVYIVDKSLSLRLGRSSSIQDYDISLPYPSTDNPGNSGITGFFLLWVLLAKLQGQVYELLYCPEAVMAPESVKRERVKTLLGRLEEFEAKTAEVIHQWSSYCREHAGDDLTDFFLVSDHVLRLSLLTMVHRAVPNPPGSPTTFSTECINVARQTLGRHQECMELIKTTNCGLFSTYMHWTILMAPFVPFIVLFCQVIETKDKDDLARLQAFATSLQYESSVTEAVERLRRLFQVLVSVASHHVQSPPTSQIGQRTDLRTDLPKDTHQAHQAAFELDAYLGTLGFSQQIVSDQWPESTTGQGLENGREGGEFPEGHRMANPMMWMGNEMQLEDWFYNNDQIEALESLYN</sequence>
<keyword evidence="4" id="KW-0812">Transmembrane</keyword>
<dbReference type="PROSITE" id="PS00463">
    <property type="entry name" value="ZN2_CY6_FUNGAL_1"/>
    <property type="match status" value="1"/>
</dbReference>
<organism evidence="6 7">
    <name type="scientific">Podospora pseudocomata</name>
    <dbReference type="NCBI Taxonomy" id="2093779"/>
    <lineage>
        <taxon>Eukaryota</taxon>
        <taxon>Fungi</taxon>
        <taxon>Dikarya</taxon>
        <taxon>Ascomycota</taxon>
        <taxon>Pezizomycotina</taxon>
        <taxon>Sordariomycetes</taxon>
        <taxon>Sordariomycetidae</taxon>
        <taxon>Sordariales</taxon>
        <taxon>Podosporaceae</taxon>
        <taxon>Podospora</taxon>
    </lineage>
</organism>
<keyword evidence="2" id="KW-0539">Nucleus</keyword>
<dbReference type="PANTHER" id="PTHR46910">
    <property type="entry name" value="TRANSCRIPTION FACTOR PDR1"/>
    <property type="match status" value="1"/>
</dbReference>
<evidence type="ECO:0000256" key="3">
    <source>
        <dbReference type="SAM" id="MobiDB-lite"/>
    </source>
</evidence>
<feature type="transmembrane region" description="Helical" evidence="4">
    <location>
        <begin position="604"/>
        <end position="625"/>
    </location>
</feature>
<dbReference type="PANTHER" id="PTHR46910:SF5">
    <property type="entry name" value="ZN(II)2CYS6 TRANSCRIPTION FACTOR (EUROFUNG)"/>
    <property type="match status" value="1"/>
</dbReference>
<dbReference type="InterPro" id="IPR007219">
    <property type="entry name" value="XnlR_reg_dom"/>
</dbReference>
<comment type="caution">
    <text evidence="6">The sequence shown here is derived from an EMBL/GenBank/DDBJ whole genome shotgun (WGS) entry which is preliminary data.</text>
</comment>
<evidence type="ECO:0000256" key="4">
    <source>
        <dbReference type="SAM" id="Phobius"/>
    </source>
</evidence>
<dbReference type="SUPFAM" id="SSF57701">
    <property type="entry name" value="Zn2/Cys6 DNA-binding domain"/>
    <property type="match status" value="1"/>
</dbReference>
<dbReference type="RefSeq" id="XP_062740067.1">
    <property type="nucleotide sequence ID" value="XM_062892800.1"/>
</dbReference>